<reference evidence="4 5" key="1">
    <citation type="submission" date="2016-05" db="EMBL/GenBank/DDBJ databases">
        <title>Microbial consortia oxidize butane by reversing methanogenesis.</title>
        <authorList>
            <person name="Laso-Perez R."/>
            <person name="Richter M."/>
            <person name="Wegener G."/>
            <person name="Musat F."/>
        </authorList>
    </citation>
    <scope>NUCLEOTIDE SEQUENCE [LARGE SCALE GENOMIC DNA]</scope>
    <source>
        <strain evidence="4">BOX1</strain>
    </source>
</reference>
<dbReference type="Gene3D" id="3.30.420.130">
    <property type="entry name" value="Dinitrogenase iron-molybdenum cofactor biosynthesis domain"/>
    <property type="match status" value="1"/>
</dbReference>
<name>A0A1F2P607_9EURY</name>
<keyword evidence="1" id="KW-0175">Coiled coil</keyword>
<evidence type="ECO:0000256" key="1">
    <source>
        <dbReference type="SAM" id="Coils"/>
    </source>
</evidence>
<feature type="coiled-coil region" evidence="1">
    <location>
        <begin position="139"/>
        <end position="166"/>
    </location>
</feature>
<evidence type="ECO:0000313" key="3">
    <source>
        <dbReference type="EMBL" id="HEC57389.1"/>
    </source>
</evidence>
<proteinExistence type="predicted"/>
<evidence type="ECO:0000259" key="2">
    <source>
        <dbReference type="Pfam" id="PF02579"/>
    </source>
</evidence>
<feature type="domain" description="Dinitrogenase iron-molybdenum cofactor biosynthesis" evidence="2">
    <location>
        <begin position="13"/>
        <end position="102"/>
    </location>
</feature>
<evidence type="ECO:0000313" key="5">
    <source>
        <dbReference type="Proteomes" id="UP000185779"/>
    </source>
</evidence>
<dbReference type="EMBL" id="LYOR01000002">
    <property type="protein sequence ID" value="OFV66583.1"/>
    <property type="molecule type" value="Genomic_DNA"/>
</dbReference>
<dbReference type="PANTHER" id="PTHR42983:SF1">
    <property type="entry name" value="IRON-MOLYBDENUM PROTEIN"/>
    <property type="match status" value="1"/>
</dbReference>
<dbReference type="SUPFAM" id="SSF53146">
    <property type="entry name" value="Nitrogenase accessory factor-like"/>
    <property type="match status" value="1"/>
</dbReference>
<evidence type="ECO:0000313" key="4">
    <source>
        <dbReference type="EMBL" id="OFV66583.1"/>
    </source>
</evidence>
<dbReference type="STRING" id="1839936.SBU_000550"/>
<dbReference type="AlphaFoldDB" id="A0A1F2P607"/>
<sequence length="169" mass="17915">MKICVTAVAGDLDAEVDPRFGRCGYFVIVDPDTMAFEAVPNESVGAASGAGIQAAQTIVNKGVDVLISGNIGPNAFQTLSAAGVKVVTGAYGTVRDAIDMYKRGELLETGGATVPGHFGMGTSPGTRGMGRRVNIEQQASMASRDVDDLLERVKRLEDELEDIKKRIRR</sequence>
<dbReference type="CDD" id="cd00851">
    <property type="entry name" value="MTH1175"/>
    <property type="match status" value="1"/>
</dbReference>
<protein>
    <submittedName>
        <fullName evidence="4">Dinitrogenase iron-molybdenum cofactor biosynthesis protein</fullName>
    </submittedName>
</protein>
<dbReference type="Pfam" id="PF02579">
    <property type="entry name" value="Nitro_FeMo-Co"/>
    <property type="match status" value="1"/>
</dbReference>
<keyword evidence="5" id="KW-1185">Reference proteome</keyword>
<dbReference type="EMBL" id="DRIE01000099">
    <property type="protein sequence ID" value="HEC57389.1"/>
    <property type="molecule type" value="Genomic_DNA"/>
</dbReference>
<dbReference type="Proteomes" id="UP000885936">
    <property type="component" value="Unassembled WGS sequence"/>
</dbReference>
<dbReference type="Proteomes" id="UP000185779">
    <property type="component" value="Unassembled WGS sequence"/>
</dbReference>
<dbReference type="InterPro" id="IPR033913">
    <property type="entry name" value="MTH1175_dom"/>
</dbReference>
<dbReference type="InterPro" id="IPR036105">
    <property type="entry name" value="DiNase_FeMo-co_biosyn_sf"/>
</dbReference>
<reference evidence="3" key="2">
    <citation type="journal article" date="2020" name="mSystems">
        <title>Genome- and Community-Level Interaction Insights into Carbon Utilization and Element Cycling Functions of Hydrothermarchaeota in Hydrothermal Sediment.</title>
        <authorList>
            <person name="Zhou Z."/>
            <person name="Liu Y."/>
            <person name="Xu W."/>
            <person name="Pan J."/>
            <person name="Luo Z.H."/>
            <person name="Li M."/>
        </authorList>
    </citation>
    <scope>NUCLEOTIDE SEQUENCE [LARGE SCALE GENOMIC DNA]</scope>
    <source>
        <strain evidence="3">HyVt-386</strain>
    </source>
</reference>
<accession>A0A1F2P607</accession>
<organism evidence="4 5">
    <name type="scientific">Candidatus Syntropharchaeum butanivorans</name>
    <dbReference type="NCBI Taxonomy" id="1839936"/>
    <lineage>
        <taxon>Archaea</taxon>
        <taxon>Methanobacteriati</taxon>
        <taxon>Methanobacteriota</taxon>
        <taxon>Stenosarchaea group</taxon>
        <taxon>Methanomicrobia</taxon>
        <taxon>Methanosarcinales</taxon>
        <taxon>ANME-2 cluster</taxon>
        <taxon>Candidatus Syntropharchaeum</taxon>
    </lineage>
</organism>
<gene>
    <name evidence="3" type="ORF">ENI32_05860</name>
    <name evidence="4" type="ORF">SBU_000550</name>
</gene>
<dbReference type="InterPro" id="IPR003731">
    <property type="entry name" value="Di-Nase_FeMo-co_biosynth"/>
</dbReference>
<comment type="caution">
    <text evidence="4">The sequence shown here is derived from an EMBL/GenBank/DDBJ whole genome shotgun (WGS) entry which is preliminary data.</text>
</comment>
<dbReference type="PANTHER" id="PTHR42983">
    <property type="entry name" value="DINITROGENASE IRON-MOLYBDENUM COFACTOR PROTEIN-RELATED"/>
    <property type="match status" value="1"/>
</dbReference>